<gene>
    <name evidence="2" type="ORF">F5544_30920</name>
</gene>
<dbReference type="AlphaFoldDB" id="A0A6G9YLS4"/>
<accession>A0A6G9YLS4</accession>
<organism evidence="2 3">
    <name type="scientific">Nocardia arthritidis</name>
    <dbReference type="NCBI Taxonomy" id="228602"/>
    <lineage>
        <taxon>Bacteria</taxon>
        <taxon>Bacillati</taxon>
        <taxon>Actinomycetota</taxon>
        <taxon>Actinomycetes</taxon>
        <taxon>Mycobacteriales</taxon>
        <taxon>Nocardiaceae</taxon>
        <taxon>Nocardia</taxon>
    </lineage>
</organism>
<name>A0A6G9YLS4_9NOCA</name>
<sequence>MLSARRVAAATLTAAALFAPLCLGGTATATPLQGSCSGGAVNFSTNPIGLVQGPIGATFVGNFGGCQGTPAGGGTFVGQFTGSGNCLDVAGQVNAKFNWANGEVSTLVGPWRVPGGLGAPMINTLAIVDGPGAGGQLVVDQAAVDGLSQTGPCAINSVRYLNVGVSNLRFS</sequence>
<dbReference type="RefSeq" id="WP_167476487.1">
    <property type="nucleotide sequence ID" value="NZ_CP046172.1"/>
</dbReference>
<protein>
    <submittedName>
        <fullName evidence="2">Uncharacterized protein</fullName>
    </submittedName>
</protein>
<reference evidence="2 3" key="1">
    <citation type="journal article" date="2019" name="ACS Chem. Biol.">
        <title>Identification and Mobilization of a Cryptic Antibiotic Biosynthesis Gene Locus from a Human-Pathogenic Nocardia Isolate.</title>
        <authorList>
            <person name="Herisse M."/>
            <person name="Ishida K."/>
            <person name="Porter J.L."/>
            <person name="Howden B."/>
            <person name="Hertweck C."/>
            <person name="Stinear T.P."/>
            <person name="Pidot S.J."/>
        </authorList>
    </citation>
    <scope>NUCLEOTIDE SEQUENCE [LARGE SCALE GENOMIC DNA]</scope>
    <source>
        <strain evidence="2 3">AUSMDU00012717</strain>
    </source>
</reference>
<proteinExistence type="predicted"/>
<dbReference type="Proteomes" id="UP000503540">
    <property type="component" value="Chromosome"/>
</dbReference>
<evidence type="ECO:0000313" key="2">
    <source>
        <dbReference type="EMBL" id="QIS14027.1"/>
    </source>
</evidence>
<keyword evidence="1" id="KW-0732">Signal</keyword>
<feature type="chain" id="PRO_5026093856" evidence="1">
    <location>
        <begin position="30"/>
        <end position="171"/>
    </location>
</feature>
<dbReference type="KEGG" id="nah:F5544_30920"/>
<feature type="signal peptide" evidence="1">
    <location>
        <begin position="1"/>
        <end position="29"/>
    </location>
</feature>
<evidence type="ECO:0000313" key="3">
    <source>
        <dbReference type="Proteomes" id="UP000503540"/>
    </source>
</evidence>
<keyword evidence="3" id="KW-1185">Reference proteome</keyword>
<evidence type="ECO:0000256" key="1">
    <source>
        <dbReference type="SAM" id="SignalP"/>
    </source>
</evidence>
<dbReference type="EMBL" id="CP046172">
    <property type="protein sequence ID" value="QIS14027.1"/>
    <property type="molecule type" value="Genomic_DNA"/>
</dbReference>